<evidence type="ECO:0000256" key="2">
    <source>
        <dbReference type="ARBA" id="ARBA00022692"/>
    </source>
</evidence>
<name>A0A5R9J3M7_9PROT</name>
<proteinExistence type="inferred from homology"/>
<dbReference type="EMBL" id="VCDI01000004">
    <property type="protein sequence ID" value="TLU72220.1"/>
    <property type="molecule type" value="Genomic_DNA"/>
</dbReference>
<reference evidence="7 8" key="1">
    <citation type="submission" date="2019-05" db="EMBL/GenBank/DDBJ databases">
        <authorList>
            <person name="Pankratov T."/>
            <person name="Grouzdev D."/>
        </authorList>
    </citation>
    <scope>NUCLEOTIDE SEQUENCE [LARGE SCALE GENOMIC DNA]</scope>
    <source>
        <strain evidence="7 8">KEBCLARHB70R</strain>
    </source>
</reference>
<comment type="subcellular location">
    <subcellularLocation>
        <location evidence="1 5">Cell membrane</location>
        <topology evidence="1 5">Multi-pass membrane protein</topology>
    </subcellularLocation>
</comment>
<feature type="transmembrane region" description="Helical" evidence="5">
    <location>
        <begin position="169"/>
        <end position="193"/>
    </location>
</feature>
<feature type="transmembrane region" description="Helical" evidence="5">
    <location>
        <begin position="26"/>
        <end position="51"/>
    </location>
</feature>
<gene>
    <name evidence="7" type="ORF">FE263_14015</name>
</gene>
<dbReference type="AlphaFoldDB" id="A0A5R9J3M7"/>
<evidence type="ECO:0000259" key="6">
    <source>
        <dbReference type="PROSITE" id="PS50928"/>
    </source>
</evidence>
<feature type="transmembrane region" description="Helical" evidence="5">
    <location>
        <begin position="63"/>
        <end position="81"/>
    </location>
</feature>
<dbReference type="SUPFAM" id="SSF161098">
    <property type="entry name" value="MetI-like"/>
    <property type="match status" value="1"/>
</dbReference>
<keyword evidence="4 5" id="KW-0472">Membrane</keyword>
<dbReference type="GO" id="GO:0005886">
    <property type="term" value="C:plasma membrane"/>
    <property type="evidence" value="ECO:0007669"/>
    <property type="project" value="UniProtKB-SubCell"/>
</dbReference>
<feature type="domain" description="ABC transmembrane type-1" evidence="6">
    <location>
        <begin position="83"/>
        <end position="295"/>
    </location>
</feature>
<evidence type="ECO:0000313" key="7">
    <source>
        <dbReference type="EMBL" id="TLU72220.1"/>
    </source>
</evidence>
<keyword evidence="5" id="KW-0813">Transport</keyword>
<dbReference type="Proteomes" id="UP000305654">
    <property type="component" value="Unassembled WGS sequence"/>
</dbReference>
<protein>
    <submittedName>
        <fullName evidence="7">Sugar ABC transporter permease</fullName>
    </submittedName>
</protein>
<dbReference type="OrthoDB" id="9785347at2"/>
<dbReference type="Pfam" id="PF00528">
    <property type="entry name" value="BPD_transp_1"/>
    <property type="match status" value="1"/>
</dbReference>
<dbReference type="PANTHER" id="PTHR43759">
    <property type="entry name" value="TREHALOSE TRANSPORT SYSTEM PERMEASE PROTEIN SUGA"/>
    <property type="match status" value="1"/>
</dbReference>
<dbReference type="Gene3D" id="1.10.3720.10">
    <property type="entry name" value="MetI-like"/>
    <property type="match status" value="1"/>
</dbReference>
<feature type="transmembrane region" description="Helical" evidence="5">
    <location>
        <begin position="116"/>
        <end position="137"/>
    </location>
</feature>
<dbReference type="RefSeq" id="WP_138326626.1">
    <property type="nucleotide sequence ID" value="NZ_VCDI01000004.1"/>
</dbReference>
<dbReference type="PROSITE" id="PS50928">
    <property type="entry name" value="ABC_TM1"/>
    <property type="match status" value="1"/>
</dbReference>
<keyword evidence="8" id="KW-1185">Reference proteome</keyword>
<evidence type="ECO:0000313" key="8">
    <source>
        <dbReference type="Proteomes" id="UP000305654"/>
    </source>
</evidence>
<dbReference type="InterPro" id="IPR052730">
    <property type="entry name" value="Sugar_ABC_transporter"/>
</dbReference>
<organism evidence="7 8">
    <name type="scientific">Lichenicoccus roseus</name>
    <dbReference type="NCBI Taxonomy" id="2683649"/>
    <lineage>
        <taxon>Bacteria</taxon>
        <taxon>Pseudomonadati</taxon>
        <taxon>Pseudomonadota</taxon>
        <taxon>Alphaproteobacteria</taxon>
        <taxon>Acetobacterales</taxon>
        <taxon>Acetobacteraceae</taxon>
        <taxon>Lichenicoccus</taxon>
    </lineage>
</organism>
<dbReference type="GO" id="GO:0055085">
    <property type="term" value="P:transmembrane transport"/>
    <property type="evidence" value="ECO:0007669"/>
    <property type="project" value="InterPro"/>
</dbReference>
<sequence length="310" mass="34910">MDAVTYPPIERRQKGRFTVSARVLPYLLSMPALLVCIGILVPFITAVLYSLQRYNLAFPMGRRFIWFGNFVSLFRSSSFWHTVYVSLAYTVLTVGVELLLGLGIALLLWRRSLITNLLSVLLILPLMVAPAIAALMWKLMTNSNFGVLSYLVSLLGFHDFRWGASPNTALFTVVLVDVWVYTPFIAILLLAGLRGLPRQPFEAAELDGVPGTFVFFRILLPMLLPYLLTASLFRMLDSIQQFDIIYAMTQGGPGDTLLVFQVQAYLQAFTFTDVGRSSAILMVLWAITYALTTVFMKNWTRLRERAHGMA</sequence>
<keyword evidence="3 5" id="KW-1133">Transmembrane helix</keyword>
<dbReference type="CDD" id="cd06261">
    <property type="entry name" value="TM_PBP2"/>
    <property type="match status" value="1"/>
</dbReference>
<evidence type="ECO:0000256" key="3">
    <source>
        <dbReference type="ARBA" id="ARBA00022989"/>
    </source>
</evidence>
<feature type="transmembrane region" description="Helical" evidence="5">
    <location>
        <begin position="213"/>
        <end position="233"/>
    </location>
</feature>
<evidence type="ECO:0000256" key="4">
    <source>
        <dbReference type="ARBA" id="ARBA00023136"/>
    </source>
</evidence>
<accession>A0A5R9J3M7</accession>
<dbReference type="InterPro" id="IPR035906">
    <property type="entry name" value="MetI-like_sf"/>
</dbReference>
<dbReference type="PANTHER" id="PTHR43759:SF1">
    <property type="entry name" value="GLUCOSE IMPORT SYSTEM PERMEASE PROTEIN GLCT"/>
    <property type="match status" value="1"/>
</dbReference>
<evidence type="ECO:0000256" key="1">
    <source>
        <dbReference type="ARBA" id="ARBA00004651"/>
    </source>
</evidence>
<comment type="caution">
    <text evidence="7">The sequence shown here is derived from an EMBL/GenBank/DDBJ whole genome shotgun (WGS) entry which is preliminary data.</text>
</comment>
<comment type="similarity">
    <text evidence="5">Belongs to the binding-protein-dependent transport system permease family.</text>
</comment>
<feature type="transmembrane region" description="Helical" evidence="5">
    <location>
        <begin position="87"/>
        <end position="109"/>
    </location>
</feature>
<evidence type="ECO:0000256" key="5">
    <source>
        <dbReference type="RuleBase" id="RU363032"/>
    </source>
</evidence>
<feature type="transmembrane region" description="Helical" evidence="5">
    <location>
        <begin position="278"/>
        <end position="296"/>
    </location>
</feature>
<dbReference type="InterPro" id="IPR000515">
    <property type="entry name" value="MetI-like"/>
</dbReference>
<keyword evidence="2 5" id="KW-0812">Transmembrane</keyword>